<gene>
    <name evidence="1" type="ORF">MBAV_001091</name>
</gene>
<protein>
    <submittedName>
        <fullName evidence="1">Uncharacterized protein</fullName>
    </submittedName>
</protein>
<accession>A0A0F3GXY7</accession>
<sequence length="125" mass="14215">MPCIGTRPPLQTVRLEINKGIYCLINVVLRYLQSGKPEHCFFFKDFCPVIVTILVVGNYPFKMLLSLVKSAVVMGITPYVQYRLRDPWTIGVLLYILLEQDNGISVFMPIPLLDCGCKREVPLPL</sequence>
<proteinExistence type="predicted"/>
<comment type="caution">
    <text evidence="1">The sequence shown here is derived from an EMBL/GenBank/DDBJ whole genome shotgun (WGS) entry which is preliminary data.</text>
</comment>
<name>A0A0F3GXY7_9BACT</name>
<dbReference type="Proteomes" id="UP000033423">
    <property type="component" value="Unassembled WGS sequence"/>
</dbReference>
<evidence type="ECO:0000313" key="1">
    <source>
        <dbReference type="EMBL" id="KJU86717.1"/>
    </source>
</evidence>
<dbReference type="AlphaFoldDB" id="A0A0F3GXY7"/>
<keyword evidence="2" id="KW-1185">Reference proteome</keyword>
<dbReference type="EMBL" id="LACI01000485">
    <property type="protein sequence ID" value="KJU86717.1"/>
    <property type="molecule type" value="Genomic_DNA"/>
</dbReference>
<evidence type="ECO:0000313" key="2">
    <source>
        <dbReference type="Proteomes" id="UP000033423"/>
    </source>
</evidence>
<reference evidence="1 2" key="1">
    <citation type="submission" date="2015-02" db="EMBL/GenBank/DDBJ databases">
        <title>Single-cell genomics of uncultivated deep-branching MTB reveals a conserved set of magnetosome genes.</title>
        <authorList>
            <person name="Kolinko S."/>
            <person name="Richter M."/>
            <person name="Glockner F.O."/>
            <person name="Brachmann A."/>
            <person name="Schuler D."/>
        </authorList>
    </citation>
    <scope>NUCLEOTIDE SEQUENCE [LARGE SCALE GENOMIC DNA]</scope>
    <source>
        <strain evidence="1">TM-1</strain>
    </source>
</reference>
<organism evidence="1 2">
    <name type="scientific">Candidatus Magnetobacterium bavaricum</name>
    <dbReference type="NCBI Taxonomy" id="29290"/>
    <lineage>
        <taxon>Bacteria</taxon>
        <taxon>Pseudomonadati</taxon>
        <taxon>Nitrospirota</taxon>
        <taxon>Thermodesulfovibrionia</taxon>
        <taxon>Thermodesulfovibrionales</taxon>
        <taxon>Candidatus Magnetobacteriaceae</taxon>
        <taxon>Candidatus Magnetobacterium</taxon>
    </lineage>
</organism>